<comment type="caution">
    <text evidence="3">The sequence shown here is derived from an EMBL/GenBank/DDBJ whole genome shotgun (WGS) entry which is preliminary data.</text>
</comment>
<reference evidence="4" key="1">
    <citation type="submission" date="2018-08" db="EMBL/GenBank/DDBJ databases">
        <authorList>
            <person name="Im W.T."/>
        </authorList>
    </citation>
    <scope>NUCLEOTIDE SEQUENCE [LARGE SCALE GENOMIC DNA]</scope>
    <source>
        <strain evidence="4">LA-28</strain>
    </source>
</reference>
<feature type="transmembrane region" description="Helical" evidence="1">
    <location>
        <begin position="302"/>
        <end position="322"/>
    </location>
</feature>
<dbReference type="PANTHER" id="PTHR23028:SF53">
    <property type="entry name" value="ACYL_TRANSF_3 DOMAIN-CONTAINING PROTEIN"/>
    <property type="match status" value="1"/>
</dbReference>
<feature type="transmembrane region" description="Helical" evidence="1">
    <location>
        <begin position="153"/>
        <end position="174"/>
    </location>
</feature>
<dbReference type="AlphaFoldDB" id="A0A371XJH8"/>
<accession>A0A371XJH8</accession>
<feature type="transmembrane region" description="Helical" evidence="1">
    <location>
        <begin position="117"/>
        <end position="141"/>
    </location>
</feature>
<dbReference type="GO" id="GO:0016020">
    <property type="term" value="C:membrane"/>
    <property type="evidence" value="ECO:0007669"/>
    <property type="project" value="TreeGrafter"/>
</dbReference>
<feature type="transmembrane region" description="Helical" evidence="1">
    <location>
        <begin position="390"/>
        <end position="408"/>
    </location>
</feature>
<keyword evidence="3" id="KW-0012">Acyltransferase</keyword>
<feature type="domain" description="Acyltransferase 3" evidence="2">
    <location>
        <begin position="81"/>
        <end position="402"/>
    </location>
</feature>
<feature type="transmembrane region" description="Helical" evidence="1">
    <location>
        <begin position="217"/>
        <end position="238"/>
    </location>
</feature>
<feature type="transmembrane region" description="Helical" evidence="1">
    <location>
        <begin position="276"/>
        <end position="296"/>
    </location>
</feature>
<dbReference type="Proteomes" id="UP000262379">
    <property type="component" value="Unassembled WGS sequence"/>
</dbReference>
<protein>
    <submittedName>
        <fullName evidence="3">Acyltransferase</fullName>
    </submittedName>
</protein>
<organism evidence="3 4">
    <name type="scientific">Mesorhizobium denitrificans</name>
    <dbReference type="NCBI Taxonomy" id="2294114"/>
    <lineage>
        <taxon>Bacteria</taxon>
        <taxon>Pseudomonadati</taxon>
        <taxon>Pseudomonadota</taxon>
        <taxon>Alphaproteobacteria</taxon>
        <taxon>Hyphomicrobiales</taxon>
        <taxon>Phyllobacteriaceae</taxon>
        <taxon>Mesorhizobium</taxon>
    </lineage>
</organism>
<dbReference type="PANTHER" id="PTHR23028">
    <property type="entry name" value="ACETYLTRANSFERASE"/>
    <property type="match status" value="1"/>
</dbReference>
<feature type="transmembrane region" description="Helical" evidence="1">
    <location>
        <begin position="329"/>
        <end position="348"/>
    </location>
</feature>
<feature type="transmembrane region" description="Helical" evidence="1">
    <location>
        <begin position="84"/>
        <end position="105"/>
    </location>
</feature>
<keyword evidence="1" id="KW-0472">Membrane</keyword>
<feature type="transmembrane region" description="Helical" evidence="1">
    <location>
        <begin position="186"/>
        <end position="205"/>
    </location>
</feature>
<evidence type="ECO:0000256" key="1">
    <source>
        <dbReference type="SAM" id="Phobius"/>
    </source>
</evidence>
<name>A0A371XJH8_9HYPH</name>
<feature type="transmembrane region" description="Helical" evidence="1">
    <location>
        <begin position="244"/>
        <end position="264"/>
    </location>
</feature>
<dbReference type="Pfam" id="PF01757">
    <property type="entry name" value="Acyl_transf_3"/>
    <property type="match status" value="1"/>
</dbReference>
<keyword evidence="4" id="KW-1185">Reference proteome</keyword>
<sequence length="444" mass="49432">MGQPAIRQPASNQRSSFWNLTRSVIRGRKHCCIAAIFCCNAITIHIQCLHNAHRRLLLPQEKSRMRTIGSVLDASRGLGAGFDFVRLALATSILAFHSIVVVGRLDLIEQTPLWLTVYGLVPMFFALSGFLISGSALRLSLPNFLLNRSLRIVPALAVEITVSALILGPIFTQFSLFDYFTSKDFFQYFLNIIGLIQYDLPGVFLHNESAGIVNLSLWTIPYEILCYAIMAAFIIFGLLKRPKLIIAAFLIYVTIPLVLELIGLRDNLPKIADSLFFGRGTLAFQCFVLGSLAYVYRHRIPMSATLFGAAVIFAVLIAVVGNTEWRSSGFLNLVMCLPFTYITLFVGLCKIPPVPFYSTGDYSYGIYLYGYPIQQAIVASMPAHGWGANFIAAILTVSCLAAFSWHWIEKPILTLRKNFSFVGRQISQHEKQASHPNSQVQSLS</sequence>
<keyword evidence="3" id="KW-0808">Transferase</keyword>
<dbReference type="InterPro" id="IPR050879">
    <property type="entry name" value="Acyltransferase_3"/>
</dbReference>
<dbReference type="EMBL" id="QURN01000001">
    <property type="protein sequence ID" value="RFC69361.1"/>
    <property type="molecule type" value="Genomic_DNA"/>
</dbReference>
<evidence type="ECO:0000259" key="2">
    <source>
        <dbReference type="Pfam" id="PF01757"/>
    </source>
</evidence>
<keyword evidence="1" id="KW-0812">Transmembrane</keyword>
<keyword evidence="1" id="KW-1133">Transmembrane helix</keyword>
<dbReference type="GO" id="GO:0000271">
    <property type="term" value="P:polysaccharide biosynthetic process"/>
    <property type="evidence" value="ECO:0007669"/>
    <property type="project" value="TreeGrafter"/>
</dbReference>
<gene>
    <name evidence="3" type="ORF">DY251_01040</name>
</gene>
<dbReference type="InterPro" id="IPR002656">
    <property type="entry name" value="Acyl_transf_3_dom"/>
</dbReference>
<proteinExistence type="predicted"/>
<evidence type="ECO:0000313" key="3">
    <source>
        <dbReference type="EMBL" id="RFC69361.1"/>
    </source>
</evidence>
<evidence type="ECO:0000313" key="4">
    <source>
        <dbReference type="Proteomes" id="UP000262379"/>
    </source>
</evidence>
<dbReference type="GO" id="GO:0016747">
    <property type="term" value="F:acyltransferase activity, transferring groups other than amino-acyl groups"/>
    <property type="evidence" value="ECO:0007669"/>
    <property type="project" value="InterPro"/>
</dbReference>